<feature type="coiled-coil region" evidence="1">
    <location>
        <begin position="252"/>
        <end position="279"/>
    </location>
</feature>
<proteinExistence type="predicted"/>
<dbReference type="EMBL" id="GL945436">
    <property type="protein sequence ID" value="EGO23043.1"/>
    <property type="molecule type" value="Genomic_DNA"/>
</dbReference>
<dbReference type="Proteomes" id="UP000008064">
    <property type="component" value="Unassembled WGS sequence"/>
</dbReference>
<keyword evidence="1" id="KW-0175">Coiled coil</keyword>
<sequence length="283" mass="30771">MEHESNLPALPTGVQNSQSNRHGQEDVSRHGEPTLTITQPLDTGAVYSTPDAQARPQSSSTGKYLSDSAEDHSPASALHPSNNVFSDDHNVNRHLSGVASLPPPARSRDGHNGIRGPGRRATMGAAPGLDWIVPVEETTKTHVTPRRTLHERIQPTLEVAVTERDKYAKKGYALNAAIGLQVLLGALTTAISAATTGRQASGLSTLVASYLARARGSNEPELSITRVKDLEQFIRDCKAFQMDHGHMYGDEKNGLDRRLEDLRRRFEELLGNANGERRLSPPV</sequence>
<dbReference type="RefSeq" id="XP_007320283.1">
    <property type="nucleotide sequence ID" value="XM_007320221.1"/>
</dbReference>
<accession>F8P1L4</accession>
<dbReference type="AlphaFoldDB" id="F8P1L4"/>
<evidence type="ECO:0000256" key="1">
    <source>
        <dbReference type="SAM" id="Coils"/>
    </source>
</evidence>
<dbReference type="NCBIfam" id="NF033635">
    <property type="entry name" value="SLATT_fungal"/>
    <property type="match status" value="1"/>
</dbReference>
<name>F8P1L4_SERL9</name>
<evidence type="ECO:0000256" key="2">
    <source>
        <dbReference type="SAM" id="MobiDB-lite"/>
    </source>
</evidence>
<dbReference type="OrthoDB" id="3245801at2759"/>
<gene>
    <name evidence="4" type="ORF">SERLADRAFT_416536</name>
</gene>
<evidence type="ECO:0000313" key="4">
    <source>
        <dbReference type="EMBL" id="EGO23043.1"/>
    </source>
</evidence>
<organism>
    <name type="scientific">Serpula lacrymans var. lacrymans (strain S7.9)</name>
    <name type="common">Dry rot fungus</name>
    <dbReference type="NCBI Taxonomy" id="578457"/>
    <lineage>
        <taxon>Eukaryota</taxon>
        <taxon>Fungi</taxon>
        <taxon>Dikarya</taxon>
        <taxon>Basidiomycota</taxon>
        <taxon>Agaricomycotina</taxon>
        <taxon>Agaricomycetes</taxon>
        <taxon>Agaricomycetidae</taxon>
        <taxon>Boletales</taxon>
        <taxon>Coniophorineae</taxon>
        <taxon>Serpulaceae</taxon>
        <taxon>Serpula</taxon>
    </lineage>
</organism>
<feature type="region of interest" description="Disordered" evidence="2">
    <location>
        <begin position="1"/>
        <end position="125"/>
    </location>
</feature>
<dbReference type="GeneID" id="18813495"/>
<reference evidence="4" key="1">
    <citation type="submission" date="2011-04" db="EMBL/GenBank/DDBJ databases">
        <title>Evolution of plant cell wall degrading machinery underlies the functional diversity of forest fungi.</title>
        <authorList>
            <consortium name="US DOE Joint Genome Institute (JGI-PGF)"/>
            <person name="Eastwood D.C."/>
            <person name="Floudas D."/>
            <person name="Binder M."/>
            <person name="Majcherczyk A."/>
            <person name="Schneider P."/>
            <person name="Aerts A."/>
            <person name="Asiegbu F.O."/>
            <person name="Baker S.E."/>
            <person name="Barry K."/>
            <person name="Bendiksby M."/>
            <person name="Blumentritt M."/>
            <person name="Coutinho P.M."/>
            <person name="Cullen D."/>
            <person name="Cullen D."/>
            <person name="Gathman A."/>
            <person name="Goodell B."/>
            <person name="Henrissat B."/>
            <person name="Ihrmark K."/>
            <person name="Kauserud H."/>
            <person name="Kohler A."/>
            <person name="LaButti K."/>
            <person name="Lapidus A."/>
            <person name="Lavin J.L."/>
            <person name="Lee Y.-H."/>
            <person name="Lindquist E."/>
            <person name="Lilly W."/>
            <person name="Lucas S."/>
            <person name="Morin E."/>
            <person name="Murat C."/>
            <person name="Oguiza J.A."/>
            <person name="Park J."/>
            <person name="Pisabarro A.G."/>
            <person name="Riley R."/>
            <person name="Rosling A."/>
            <person name="Salamov A."/>
            <person name="Schmidt O."/>
            <person name="Schmutz J."/>
            <person name="Skrede I."/>
            <person name="Stenlid J."/>
            <person name="Wiebenga A."/>
            <person name="Xie X."/>
            <person name="Kues U."/>
            <person name="Hibbett D.S."/>
            <person name="Hoffmeister D."/>
            <person name="Hogberg N."/>
            <person name="Martin F."/>
            <person name="Grigoriev I.V."/>
            <person name="Watkinson S.C."/>
        </authorList>
    </citation>
    <scope>NUCLEOTIDE SEQUENCE</scope>
    <source>
        <strain evidence="4">S7.9</strain>
    </source>
</reference>
<feature type="compositionally biased region" description="Basic and acidic residues" evidence="2">
    <location>
        <begin position="22"/>
        <end position="32"/>
    </location>
</feature>
<dbReference type="Pfam" id="PF18142">
    <property type="entry name" value="SLATT_fungal"/>
    <property type="match status" value="1"/>
</dbReference>
<feature type="domain" description="SMODS and SLOG-associating 2TM effector" evidence="3">
    <location>
        <begin position="164"/>
        <end position="272"/>
    </location>
</feature>
<protein>
    <recommendedName>
        <fullName evidence="3">SMODS and SLOG-associating 2TM effector domain-containing protein</fullName>
    </recommendedName>
</protein>
<evidence type="ECO:0000259" key="3">
    <source>
        <dbReference type="Pfam" id="PF18142"/>
    </source>
</evidence>
<dbReference type="HOGENOM" id="CLU_064546_0_0_1"/>
<dbReference type="KEGG" id="sla:SERLADRAFT_416536"/>
<dbReference type="InterPro" id="IPR041622">
    <property type="entry name" value="SLATT_fungi"/>
</dbReference>